<reference evidence="2 3" key="1">
    <citation type="journal article" date="2013" name="Nature">
        <title>Insights into bilaterian evolution from three spiralian genomes.</title>
        <authorList>
            <person name="Simakov O."/>
            <person name="Marletaz F."/>
            <person name="Cho S.J."/>
            <person name="Edsinger-Gonzales E."/>
            <person name="Havlak P."/>
            <person name="Hellsten U."/>
            <person name="Kuo D.H."/>
            <person name="Larsson T."/>
            <person name="Lv J."/>
            <person name="Arendt D."/>
            <person name="Savage R."/>
            <person name="Osoegawa K."/>
            <person name="de Jong P."/>
            <person name="Grimwood J."/>
            <person name="Chapman J.A."/>
            <person name="Shapiro H."/>
            <person name="Aerts A."/>
            <person name="Otillar R.P."/>
            <person name="Terry A.Y."/>
            <person name="Boore J.L."/>
            <person name="Grigoriev I.V."/>
            <person name="Lindberg D.R."/>
            <person name="Seaver E.C."/>
            <person name="Weisblat D.A."/>
            <person name="Putnam N.H."/>
            <person name="Rokhsar D.S."/>
        </authorList>
    </citation>
    <scope>NUCLEOTIDE SEQUENCE [LARGE SCALE GENOMIC DNA]</scope>
</reference>
<keyword evidence="1" id="KW-1133">Transmembrane helix</keyword>
<evidence type="ECO:0000256" key="1">
    <source>
        <dbReference type="SAM" id="Phobius"/>
    </source>
</evidence>
<dbReference type="CDD" id="cd22190">
    <property type="entry name" value="PGAP4"/>
    <property type="match status" value="1"/>
</dbReference>
<dbReference type="HOGENOM" id="CLU_049086_0_0_1"/>
<proteinExistence type="predicted"/>
<dbReference type="GO" id="GO:0000139">
    <property type="term" value="C:Golgi membrane"/>
    <property type="evidence" value="ECO:0007669"/>
    <property type="project" value="InterPro"/>
</dbReference>
<dbReference type="RefSeq" id="XP_009055126.1">
    <property type="nucleotide sequence ID" value="XM_009056878.1"/>
</dbReference>
<keyword evidence="3" id="KW-1185">Reference proteome</keyword>
<dbReference type="EMBL" id="KB201847">
    <property type="protein sequence ID" value="ESO94283.1"/>
    <property type="molecule type" value="Genomic_DNA"/>
</dbReference>
<dbReference type="CTD" id="20248949"/>
<dbReference type="PANTHER" id="PTHR31410">
    <property type="entry name" value="TRANSMEMBRANE PROTEIN 246"/>
    <property type="match status" value="1"/>
</dbReference>
<feature type="transmembrane region" description="Helical" evidence="1">
    <location>
        <begin position="337"/>
        <end position="355"/>
    </location>
</feature>
<protein>
    <submittedName>
        <fullName evidence="2">Uncharacterized protein</fullName>
    </submittedName>
</protein>
<accession>V3ZS61</accession>
<dbReference type="Proteomes" id="UP000030746">
    <property type="component" value="Unassembled WGS sequence"/>
</dbReference>
<dbReference type="OrthoDB" id="2016523at2759"/>
<dbReference type="OMA" id="CNELPYS"/>
<evidence type="ECO:0000313" key="3">
    <source>
        <dbReference type="Proteomes" id="UP000030746"/>
    </source>
</evidence>
<dbReference type="InterPro" id="IPR029675">
    <property type="entry name" value="PGAP4"/>
</dbReference>
<evidence type="ECO:0000313" key="2">
    <source>
        <dbReference type="EMBL" id="ESO94283.1"/>
    </source>
</evidence>
<feature type="transmembrane region" description="Helical" evidence="1">
    <location>
        <begin position="52"/>
        <end position="71"/>
    </location>
</feature>
<dbReference type="GeneID" id="20248949"/>
<dbReference type="KEGG" id="lgi:LOTGIDRAFT_232520"/>
<sequence length="451" mass="53362">MEFLTAHIKTILSTTFRLRNKMYSLRPRRTLKEAVRKVFLLTKRYSRDIKKLLILFLVQFCVILPFFYWNVPWSAYFKIRNRNANFDKLATEQNFLRVNEAKEYFKSLDPKSSLRWYDNVLYNHDNDLDMVVAIITMSRKKKQKDLGYLLQSTWKMDKIVKDQERTSIFTFVCNVDKDPSNFEEANYLRSYLPYVERFGGSRPYVADVPIPDTNLTFRNYVSKDKSYIKETIDYSFCLKVAKTRKSKYVLVLEDDAVARDDFLLILDHIFKYRFQHNINMPWAALKLYYPEKLSGYAYDLDRLIELCSTGIVGSTIFTFLCYLILGLFKTFKKFNTYLFFTIGFIFTVCSCCAIGRQNILEFRRFLPFTYQVLKPPKFGSVATLYHYSILDDLSNSMYHDAFKQKMKADFALANFIKNSKLPAYMIFPSLFRHIGHISSLPKPNEKAVEFI</sequence>
<dbReference type="PANTHER" id="PTHR31410:SF1">
    <property type="entry name" value="POST-GPI ATTACHMENT TO PROTEINS FACTOR 4"/>
    <property type="match status" value="1"/>
</dbReference>
<keyword evidence="1" id="KW-0812">Transmembrane</keyword>
<dbReference type="AlphaFoldDB" id="V3ZS61"/>
<organism evidence="2 3">
    <name type="scientific">Lottia gigantea</name>
    <name type="common">Giant owl limpet</name>
    <dbReference type="NCBI Taxonomy" id="225164"/>
    <lineage>
        <taxon>Eukaryota</taxon>
        <taxon>Metazoa</taxon>
        <taxon>Spiralia</taxon>
        <taxon>Lophotrochozoa</taxon>
        <taxon>Mollusca</taxon>
        <taxon>Gastropoda</taxon>
        <taxon>Patellogastropoda</taxon>
        <taxon>Lottioidea</taxon>
        <taxon>Lottiidae</taxon>
        <taxon>Lottia</taxon>
    </lineage>
</organism>
<feature type="transmembrane region" description="Helical" evidence="1">
    <location>
        <begin position="303"/>
        <end position="325"/>
    </location>
</feature>
<keyword evidence="1" id="KW-0472">Membrane</keyword>
<gene>
    <name evidence="2" type="ORF">LOTGIDRAFT_232520</name>
</gene>
<dbReference type="GO" id="GO:0016757">
    <property type="term" value="F:glycosyltransferase activity"/>
    <property type="evidence" value="ECO:0007669"/>
    <property type="project" value="InterPro"/>
</dbReference>
<name>V3ZS61_LOTGI</name>
<dbReference type="GO" id="GO:0006506">
    <property type="term" value="P:GPI anchor biosynthetic process"/>
    <property type="evidence" value="ECO:0007669"/>
    <property type="project" value="InterPro"/>
</dbReference>